<dbReference type="Proteomes" id="UP001180840">
    <property type="component" value="Unassembled WGS sequence"/>
</dbReference>
<keyword evidence="2" id="KW-1133">Transmembrane helix</keyword>
<evidence type="ECO:0000256" key="1">
    <source>
        <dbReference type="SAM" id="MobiDB-lite"/>
    </source>
</evidence>
<protein>
    <recommendedName>
        <fullName evidence="5">DoxX family membrane protein</fullName>
    </recommendedName>
</protein>
<feature type="transmembrane region" description="Helical" evidence="2">
    <location>
        <begin position="76"/>
        <end position="97"/>
    </location>
</feature>
<name>A0ABU1ZTU0_9CORY</name>
<evidence type="ECO:0008006" key="5">
    <source>
        <dbReference type="Google" id="ProtNLM"/>
    </source>
</evidence>
<feature type="transmembrane region" description="Helical" evidence="2">
    <location>
        <begin position="28"/>
        <end position="44"/>
    </location>
</feature>
<keyword evidence="4" id="KW-1185">Reference proteome</keyword>
<feature type="transmembrane region" description="Helical" evidence="2">
    <location>
        <begin position="104"/>
        <end position="124"/>
    </location>
</feature>
<keyword evidence="2" id="KW-0812">Transmembrane</keyword>
<evidence type="ECO:0000256" key="2">
    <source>
        <dbReference type="SAM" id="Phobius"/>
    </source>
</evidence>
<dbReference type="EMBL" id="JAVDXZ010000001">
    <property type="protein sequence ID" value="MDR7328342.1"/>
    <property type="molecule type" value="Genomic_DNA"/>
</dbReference>
<organism evidence="3 4">
    <name type="scientific">Corynebacterium guangdongense</name>
    <dbReference type="NCBI Taxonomy" id="1783348"/>
    <lineage>
        <taxon>Bacteria</taxon>
        <taxon>Bacillati</taxon>
        <taxon>Actinomycetota</taxon>
        <taxon>Actinomycetes</taxon>
        <taxon>Mycobacteriales</taxon>
        <taxon>Corynebacteriaceae</taxon>
        <taxon>Corynebacterium</taxon>
    </lineage>
</organism>
<evidence type="ECO:0000313" key="4">
    <source>
        <dbReference type="Proteomes" id="UP001180840"/>
    </source>
</evidence>
<reference evidence="3" key="1">
    <citation type="submission" date="2023-07" db="EMBL/GenBank/DDBJ databases">
        <title>Sequencing the genomes of 1000 actinobacteria strains.</title>
        <authorList>
            <person name="Klenk H.-P."/>
        </authorList>
    </citation>
    <scope>NUCLEOTIDE SEQUENCE</scope>
    <source>
        <strain evidence="3">DSM 107476</strain>
    </source>
</reference>
<comment type="caution">
    <text evidence="3">The sequence shown here is derived from an EMBL/GenBank/DDBJ whole genome shotgun (WGS) entry which is preliminary data.</text>
</comment>
<feature type="region of interest" description="Disordered" evidence="1">
    <location>
        <begin position="156"/>
        <end position="179"/>
    </location>
</feature>
<sequence length="179" mass="19711">MDQMIPWLVFCLLFLGLCIWKPNAARVFIGLFFIVMAVAVNWVLAMTKPHLFVGLGADASLLPLYEWFFTDIIARAPQAVGILAGTGEIVLGVLMLAKGRWAALGLLGGIVFLLLITPLGIWTLPNPIMVLGLVYLLTKPLDKSLPEMLGTLRRRVRRSHSNVSKRGPTSRRRFSGEAG</sequence>
<proteinExistence type="predicted"/>
<dbReference type="RefSeq" id="WP_290197083.1">
    <property type="nucleotide sequence ID" value="NZ_CP047654.1"/>
</dbReference>
<keyword evidence="2" id="KW-0472">Membrane</keyword>
<accession>A0ABU1ZTU0</accession>
<evidence type="ECO:0000313" key="3">
    <source>
        <dbReference type="EMBL" id="MDR7328342.1"/>
    </source>
</evidence>
<gene>
    <name evidence="3" type="ORF">J2S39_000018</name>
</gene>